<dbReference type="PANTHER" id="PTHR10204">
    <property type="entry name" value="NAD P H OXIDOREDUCTASE-RELATED"/>
    <property type="match status" value="1"/>
</dbReference>
<dbReference type="InterPro" id="IPR003680">
    <property type="entry name" value="Flavodoxin_fold"/>
</dbReference>
<organism evidence="4 5">
    <name type="scientific">Methylobacterium soli</name>
    <dbReference type="NCBI Taxonomy" id="553447"/>
    <lineage>
        <taxon>Bacteria</taxon>
        <taxon>Pseudomonadati</taxon>
        <taxon>Pseudomonadota</taxon>
        <taxon>Alphaproteobacteria</taxon>
        <taxon>Hyphomicrobiales</taxon>
        <taxon>Methylobacteriaceae</taxon>
        <taxon>Methylobacterium</taxon>
    </lineage>
</organism>
<gene>
    <name evidence="4" type="ORF">F6X53_15990</name>
</gene>
<dbReference type="Gene3D" id="3.40.50.360">
    <property type="match status" value="1"/>
</dbReference>
<reference evidence="4 5" key="1">
    <citation type="submission" date="2019-09" db="EMBL/GenBank/DDBJ databases">
        <title>YIM 48816 draft genome.</title>
        <authorList>
            <person name="Jiang L."/>
        </authorList>
    </citation>
    <scope>NUCLEOTIDE SEQUENCE [LARGE SCALE GENOMIC DNA]</scope>
    <source>
        <strain evidence="4 5">YIM 48816</strain>
    </source>
</reference>
<evidence type="ECO:0000256" key="1">
    <source>
        <dbReference type="ARBA" id="ARBA00006252"/>
    </source>
</evidence>
<dbReference type="GO" id="GO:0003955">
    <property type="term" value="F:NAD(P)H dehydrogenase (quinone) activity"/>
    <property type="evidence" value="ECO:0007669"/>
    <property type="project" value="TreeGrafter"/>
</dbReference>
<dbReference type="Proteomes" id="UP000474159">
    <property type="component" value="Unassembled WGS sequence"/>
</dbReference>
<comment type="similarity">
    <text evidence="1">Belongs to the NAD(P)H dehydrogenase (quinone) family.</text>
</comment>
<evidence type="ECO:0000259" key="3">
    <source>
        <dbReference type="Pfam" id="PF02525"/>
    </source>
</evidence>
<dbReference type="RefSeq" id="WP_151001208.1">
    <property type="nucleotide sequence ID" value="NZ_BPQY01000498.1"/>
</dbReference>
<comment type="caution">
    <text evidence="4">The sequence shown here is derived from an EMBL/GenBank/DDBJ whole genome shotgun (WGS) entry which is preliminary data.</text>
</comment>
<dbReference type="InterPro" id="IPR029039">
    <property type="entry name" value="Flavoprotein-like_sf"/>
</dbReference>
<feature type="domain" description="Flavodoxin-like fold" evidence="3">
    <location>
        <begin position="1"/>
        <end position="181"/>
    </location>
</feature>
<keyword evidence="2" id="KW-0560">Oxidoreductase</keyword>
<evidence type="ECO:0000313" key="5">
    <source>
        <dbReference type="Proteomes" id="UP000474159"/>
    </source>
</evidence>
<dbReference type="AlphaFoldDB" id="A0A6L3SW00"/>
<dbReference type="OrthoDB" id="9798454at2"/>
<dbReference type="InterPro" id="IPR051545">
    <property type="entry name" value="NAD(P)H_dehydrogenase_qn"/>
</dbReference>
<evidence type="ECO:0000256" key="2">
    <source>
        <dbReference type="ARBA" id="ARBA00023002"/>
    </source>
</evidence>
<proteinExistence type="inferred from homology"/>
<keyword evidence="5" id="KW-1185">Reference proteome</keyword>
<name>A0A6L3SW00_9HYPH</name>
<sequence>MRVLLIYCHPRPDSFCAALRDAAAEALRSAGHAVEIRDLYAEGFSPALDAEERGRYYDQTGGAGRGEIASHVASLRRAEALVLVYPTWWFGLPAMLKGWLDRVWLPGVAFELGGPGVLRPLLTNIRRITIVTTYGSPRWLLWLVGWPDWRLFRRGIRTLCAGRCRLEWLALTRMDSCTGNERQRFAAKVRARLGAWR</sequence>
<dbReference type="PANTHER" id="PTHR10204:SF34">
    <property type="entry name" value="NAD(P)H DEHYDROGENASE [QUINONE] 1 ISOFORM 1"/>
    <property type="match status" value="1"/>
</dbReference>
<protein>
    <submittedName>
        <fullName evidence="4">NAD(P)H-dependent oxidoreductase</fullName>
    </submittedName>
</protein>
<dbReference type="SUPFAM" id="SSF52218">
    <property type="entry name" value="Flavoproteins"/>
    <property type="match status" value="1"/>
</dbReference>
<dbReference type="Pfam" id="PF02525">
    <property type="entry name" value="Flavodoxin_2"/>
    <property type="match status" value="1"/>
</dbReference>
<evidence type="ECO:0000313" key="4">
    <source>
        <dbReference type="EMBL" id="KAB1078000.1"/>
    </source>
</evidence>
<dbReference type="GO" id="GO:0005829">
    <property type="term" value="C:cytosol"/>
    <property type="evidence" value="ECO:0007669"/>
    <property type="project" value="TreeGrafter"/>
</dbReference>
<dbReference type="EMBL" id="VZZK01000016">
    <property type="protein sequence ID" value="KAB1078000.1"/>
    <property type="molecule type" value="Genomic_DNA"/>
</dbReference>
<accession>A0A6L3SW00</accession>